<protein>
    <submittedName>
        <fullName evidence="3">Uncharacterized protein</fullName>
    </submittedName>
</protein>
<keyword evidence="2" id="KW-0472">Membrane</keyword>
<sequence length="96" mass="10778">MSEKKTLESTGEEEGNNQISKMSDNKHHYPGSHSYGGPRSKAKPEDTAWSRIPRKDKAKIVCLITTICVARSLFSGINGINIWISLIQLQTFQFIL</sequence>
<keyword evidence="2" id="KW-1133">Transmembrane helix</keyword>
<keyword evidence="4" id="KW-1185">Reference proteome</keyword>
<evidence type="ECO:0000256" key="1">
    <source>
        <dbReference type="SAM" id="MobiDB-lite"/>
    </source>
</evidence>
<proteinExistence type="predicted"/>
<accession>A0ABQ7EK06</accession>
<feature type="region of interest" description="Disordered" evidence="1">
    <location>
        <begin position="1"/>
        <end position="50"/>
    </location>
</feature>
<evidence type="ECO:0000256" key="2">
    <source>
        <dbReference type="SAM" id="Phobius"/>
    </source>
</evidence>
<evidence type="ECO:0000313" key="4">
    <source>
        <dbReference type="Proteomes" id="UP000266723"/>
    </source>
</evidence>
<organism evidence="3 4">
    <name type="scientific">Brassica cretica</name>
    <name type="common">Mustard</name>
    <dbReference type="NCBI Taxonomy" id="69181"/>
    <lineage>
        <taxon>Eukaryota</taxon>
        <taxon>Viridiplantae</taxon>
        <taxon>Streptophyta</taxon>
        <taxon>Embryophyta</taxon>
        <taxon>Tracheophyta</taxon>
        <taxon>Spermatophyta</taxon>
        <taxon>Magnoliopsida</taxon>
        <taxon>eudicotyledons</taxon>
        <taxon>Gunneridae</taxon>
        <taxon>Pentapetalae</taxon>
        <taxon>rosids</taxon>
        <taxon>malvids</taxon>
        <taxon>Brassicales</taxon>
        <taxon>Brassicaceae</taxon>
        <taxon>Brassiceae</taxon>
        <taxon>Brassica</taxon>
    </lineage>
</organism>
<dbReference type="EMBL" id="QGKV02000299">
    <property type="protein sequence ID" value="KAF3597020.1"/>
    <property type="molecule type" value="Genomic_DNA"/>
</dbReference>
<keyword evidence="2" id="KW-0812">Transmembrane</keyword>
<feature type="transmembrane region" description="Helical" evidence="2">
    <location>
        <begin position="60"/>
        <end position="84"/>
    </location>
</feature>
<evidence type="ECO:0000313" key="3">
    <source>
        <dbReference type="EMBL" id="KAF3597020.1"/>
    </source>
</evidence>
<name>A0ABQ7EK06_BRACR</name>
<reference evidence="3 4" key="1">
    <citation type="journal article" date="2020" name="BMC Genomics">
        <title>Intraspecific diversification of the crop wild relative Brassica cretica Lam. using demographic model selection.</title>
        <authorList>
            <person name="Kioukis A."/>
            <person name="Michalopoulou V.A."/>
            <person name="Briers L."/>
            <person name="Pirintsos S."/>
            <person name="Studholme D.J."/>
            <person name="Pavlidis P."/>
            <person name="Sarris P.F."/>
        </authorList>
    </citation>
    <scope>NUCLEOTIDE SEQUENCE [LARGE SCALE GENOMIC DNA]</scope>
    <source>
        <strain evidence="4">cv. PFS-1207/04</strain>
    </source>
</reference>
<comment type="caution">
    <text evidence="3">The sequence shown here is derived from an EMBL/GenBank/DDBJ whole genome shotgun (WGS) entry which is preliminary data.</text>
</comment>
<gene>
    <name evidence="3" type="ORF">DY000_02028040</name>
</gene>
<dbReference type="Proteomes" id="UP000266723">
    <property type="component" value="Unassembled WGS sequence"/>
</dbReference>